<gene>
    <name evidence="2" type="ORF">AU511_09085</name>
</gene>
<dbReference type="Proteomes" id="UP000194020">
    <property type="component" value="Unassembled WGS sequence"/>
</dbReference>
<organism evidence="2 3">
    <name type="scientific">Lonsdalea iberica</name>
    <dbReference type="NCBI Taxonomy" id="1082703"/>
    <lineage>
        <taxon>Bacteria</taxon>
        <taxon>Pseudomonadati</taxon>
        <taxon>Pseudomonadota</taxon>
        <taxon>Gammaproteobacteria</taxon>
        <taxon>Enterobacterales</taxon>
        <taxon>Pectobacteriaceae</taxon>
        <taxon>Lonsdalea</taxon>
    </lineage>
</organism>
<dbReference type="OrthoDB" id="7065008at2"/>
<evidence type="ECO:0000256" key="1">
    <source>
        <dbReference type="SAM" id="MobiDB-lite"/>
    </source>
</evidence>
<feature type="region of interest" description="Disordered" evidence="1">
    <location>
        <begin position="1"/>
        <end position="28"/>
    </location>
</feature>
<sequence length="124" mass="13492">MNGGTSSLSHDVSPRWRDLVTPGGSLSPAEKRAFDKAIHLVLSRMRQILGQKDQPRTGLFDFDVFVDSLEADFLQSSGNGLAPDLNSEIGQTAFWVIRAIADHLIALQAQRRTDGRCGGLCPEA</sequence>
<dbReference type="RefSeq" id="WP_094109470.1">
    <property type="nucleotide sequence ID" value="NZ_LUTP01000019.1"/>
</dbReference>
<dbReference type="GO" id="GO:0003677">
    <property type="term" value="F:DNA binding"/>
    <property type="evidence" value="ECO:0007669"/>
    <property type="project" value="UniProtKB-KW"/>
</dbReference>
<comment type="caution">
    <text evidence="2">The sequence shown here is derived from an EMBL/GenBank/DDBJ whole genome shotgun (WGS) entry which is preliminary data.</text>
</comment>
<reference evidence="2 3" key="1">
    <citation type="submission" date="2016-02" db="EMBL/GenBank/DDBJ databases">
        <title>Species-wide whole genome sequencing reveals diversity, host range in Lonsdalea quercina.</title>
        <authorList>
            <person name="Li Y."/>
        </authorList>
    </citation>
    <scope>NUCLEOTIDE SEQUENCE [LARGE SCALE GENOMIC DNA]</scope>
    <source>
        <strain evidence="2 3">LMG 26264</strain>
    </source>
</reference>
<accession>A0A1X3RUZ6</accession>
<evidence type="ECO:0000313" key="2">
    <source>
        <dbReference type="EMBL" id="OSN05712.1"/>
    </source>
</evidence>
<proteinExistence type="predicted"/>
<keyword evidence="2" id="KW-0238">DNA-binding</keyword>
<protein>
    <submittedName>
        <fullName evidence="2">DNA-binding protein</fullName>
    </submittedName>
</protein>
<dbReference type="AlphaFoldDB" id="A0A1X3RUZ6"/>
<feature type="compositionally biased region" description="Polar residues" evidence="1">
    <location>
        <begin position="1"/>
        <end position="10"/>
    </location>
</feature>
<dbReference type="EMBL" id="LUTP01000019">
    <property type="protein sequence ID" value="OSN05712.1"/>
    <property type="molecule type" value="Genomic_DNA"/>
</dbReference>
<evidence type="ECO:0000313" key="3">
    <source>
        <dbReference type="Proteomes" id="UP000194020"/>
    </source>
</evidence>
<name>A0A1X3RUZ6_9GAMM</name>